<gene>
    <name evidence="2" type="ORF">A8V01_18770</name>
</gene>
<sequence length="273" mass="29545">MTRTWFAQDLEAVATFWRILRTDGVTLGFTSHDRDLWFDGVLHRASPGMVPSAIRKSAGFEPDSAEVRGSLTHEAISSVDLATGRFDGAQVRIGLIDWETLEREMLYAGIIGTVSEDDGAFSAELVSRKAELWRDATPRTSPACRADFCAPGCNLNPQKFSSEVRLRSIDTLANTALFDGTPDATEHAGGSLRWLDGPQAGIAMGVMGGTNTGLILDVPLSEALEPGTRALLRQGCDHTLDTCAQRFGNAVNFRGEPFLPGNDMLTRYPGPSQ</sequence>
<dbReference type="InterPro" id="IPR011928">
    <property type="entry name" value="Phage_phiJL001_Gp84"/>
</dbReference>
<protein>
    <recommendedName>
        <fullName evidence="1">Bacteriophage phiJL001 Gp84 C-terminal domain-containing protein</fullName>
    </recommendedName>
</protein>
<dbReference type="Pfam" id="PF09356">
    <property type="entry name" value="Phage_BR0599"/>
    <property type="match status" value="1"/>
</dbReference>
<reference evidence="2 3" key="1">
    <citation type="submission" date="2016-05" db="EMBL/GenBank/DDBJ databases">
        <title>Complete genome sequence of Novosphingobium guangzhouense SA925(T).</title>
        <authorList>
            <person name="Sha S."/>
        </authorList>
    </citation>
    <scope>NUCLEOTIDE SEQUENCE [LARGE SCALE GENOMIC DNA]</scope>
    <source>
        <strain evidence="2 3">SA925</strain>
    </source>
</reference>
<evidence type="ECO:0000313" key="3">
    <source>
        <dbReference type="Proteomes" id="UP000236327"/>
    </source>
</evidence>
<dbReference type="EMBL" id="LYMM01000032">
    <property type="protein sequence ID" value="PNU04646.1"/>
    <property type="molecule type" value="Genomic_DNA"/>
</dbReference>
<comment type="caution">
    <text evidence="2">The sequence shown here is derived from an EMBL/GenBank/DDBJ whole genome shotgun (WGS) entry which is preliminary data.</text>
</comment>
<dbReference type="OrthoDB" id="1633386at2"/>
<proteinExistence type="predicted"/>
<dbReference type="RefSeq" id="WP_103095997.1">
    <property type="nucleotide sequence ID" value="NZ_LYMM01000032.1"/>
</dbReference>
<feature type="domain" description="Bacteriophage phiJL001 Gp84 C-terminal" evidence="1">
    <location>
        <begin position="188"/>
        <end position="263"/>
    </location>
</feature>
<dbReference type="AlphaFoldDB" id="A0A2K2G0S9"/>
<evidence type="ECO:0000259" key="1">
    <source>
        <dbReference type="Pfam" id="PF09356"/>
    </source>
</evidence>
<dbReference type="NCBIfam" id="TIGR02218">
    <property type="entry name" value="phg_TIGR02218"/>
    <property type="match status" value="1"/>
</dbReference>
<name>A0A2K2G0S9_9SPHN</name>
<dbReference type="InterPro" id="IPR018964">
    <property type="entry name" value="Phage_phiJL001_Gp84_C"/>
</dbReference>
<keyword evidence="3" id="KW-1185">Reference proteome</keyword>
<accession>A0A2K2G0S9</accession>
<dbReference type="Proteomes" id="UP000236327">
    <property type="component" value="Unassembled WGS sequence"/>
</dbReference>
<dbReference type="Pfam" id="PF09931">
    <property type="entry name" value="Phage_phiJL001_Gp84_N"/>
    <property type="match status" value="1"/>
</dbReference>
<evidence type="ECO:0000313" key="2">
    <source>
        <dbReference type="EMBL" id="PNU04646.1"/>
    </source>
</evidence>
<organism evidence="2 3">
    <name type="scientific">Novosphingobium guangzhouense</name>
    <dbReference type="NCBI Taxonomy" id="1850347"/>
    <lineage>
        <taxon>Bacteria</taxon>
        <taxon>Pseudomonadati</taxon>
        <taxon>Pseudomonadota</taxon>
        <taxon>Alphaproteobacteria</taxon>
        <taxon>Sphingomonadales</taxon>
        <taxon>Sphingomonadaceae</taxon>
        <taxon>Novosphingobium</taxon>
    </lineage>
</organism>